<evidence type="ECO:0000256" key="3">
    <source>
        <dbReference type="ARBA" id="ARBA00004725"/>
    </source>
</evidence>
<keyword evidence="4" id="KW-0285">Flavoprotein</keyword>
<comment type="caution">
    <text evidence="9">The sequence shown here is derived from an EMBL/GenBank/DDBJ whole genome shotgun (WGS) entry which is preliminary data.</text>
</comment>
<comment type="pathway">
    <text evidence="3">Pyrimidine metabolism; UMP biosynthesis via de novo pathway.</text>
</comment>
<dbReference type="GO" id="GO:0006207">
    <property type="term" value="P:'de novo' pyrimidine nucleobase biosynthetic process"/>
    <property type="evidence" value="ECO:0007669"/>
    <property type="project" value="TreeGrafter"/>
</dbReference>
<evidence type="ECO:0000256" key="2">
    <source>
        <dbReference type="ARBA" id="ARBA00003125"/>
    </source>
</evidence>
<evidence type="ECO:0000256" key="7">
    <source>
        <dbReference type="ARBA" id="ARBA00023002"/>
    </source>
</evidence>
<keyword evidence="5" id="KW-0288">FMN</keyword>
<dbReference type="InterPro" id="IPR013785">
    <property type="entry name" value="Aldolase_TIM"/>
</dbReference>
<dbReference type="SUPFAM" id="SSF51395">
    <property type="entry name" value="FMN-linked oxidoreductases"/>
    <property type="match status" value="1"/>
</dbReference>
<protein>
    <submittedName>
        <fullName evidence="9">Phosphoserine aminotransferase</fullName>
    </submittedName>
</protein>
<evidence type="ECO:0000256" key="4">
    <source>
        <dbReference type="ARBA" id="ARBA00022630"/>
    </source>
</evidence>
<dbReference type="EMBL" id="JAMYBS010000001">
    <property type="protein sequence ID" value="MCO7543411.1"/>
    <property type="molecule type" value="Genomic_DNA"/>
</dbReference>
<dbReference type="Gene3D" id="3.20.20.70">
    <property type="entry name" value="Aldolase class I"/>
    <property type="match status" value="2"/>
</dbReference>
<evidence type="ECO:0000313" key="10">
    <source>
        <dbReference type="Proteomes" id="UP001165292"/>
    </source>
</evidence>
<dbReference type="PANTHER" id="PTHR48109:SF4">
    <property type="entry name" value="DIHYDROOROTATE DEHYDROGENASE (QUINONE), MITOCHONDRIAL"/>
    <property type="match status" value="1"/>
</dbReference>
<comment type="cofactor">
    <cofactor evidence="1">
        <name>FMN</name>
        <dbReference type="ChEBI" id="CHEBI:58210"/>
    </cofactor>
</comment>
<dbReference type="InterPro" id="IPR050074">
    <property type="entry name" value="DHO_dehydrogenase"/>
</dbReference>
<dbReference type="Proteomes" id="UP001165292">
    <property type="component" value="Unassembled WGS sequence"/>
</dbReference>
<dbReference type="Pfam" id="PF01180">
    <property type="entry name" value="DHO_dh"/>
    <property type="match status" value="1"/>
</dbReference>
<keyword evidence="6" id="KW-0665">Pyrimidine biosynthesis</keyword>
<keyword evidence="9" id="KW-0032">Aminotransferase</keyword>
<dbReference type="PANTHER" id="PTHR48109">
    <property type="entry name" value="DIHYDROOROTATE DEHYDROGENASE (QUINONE), MITOCHONDRIAL-RELATED"/>
    <property type="match status" value="1"/>
</dbReference>
<evidence type="ECO:0000256" key="1">
    <source>
        <dbReference type="ARBA" id="ARBA00001917"/>
    </source>
</evidence>
<name>A0AA41WDB2_9GAMM</name>
<organism evidence="9 10">
    <name type="scientific">Stutzerimonas nitrititolerans</name>
    <dbReference type="NCBI Taxonomy" id="2482751"/>
    <lineage>
        <taxon>Bacteria</taxon>
        <taxon>Pseudomonadati</taxon>
        <taxon>Pseudomonadota</taxon>
        <taxon>Gammaproteobacteria</taxon>
        <taxon>Pseudomonadales</taxon>
        <taxon>Pseudomonadaceae</taxon>
        <taxon>Stutzerimonas</taxon>
    </lineage>
</organism>
<dbReference type="GO" id="GO:0006222">
    <property type="term" value="P:UMP biosynthetic process"/>
    <property type="evidence" value="ECO:0007669"/>
    <property type="project" value="InterPro"/>
</dbReference>
<dbReference type="InterPro" id="IPR005720">
    <property type="entry name" value="Dihydroorotate_DH_cat"/>
</dbReference>
<sequence length="291" mass="32059">MAEITALRTLHNRLRQRLALDLARIASRIPAFAAPGQPVRVMELEFPSPLGIAAGFDRYGHLGRRASALGFGFNEIGSLGPADMARLRSPASSGSARLGINLSLDARHSAEQLGAMFRSAWKQADYLVVNLIGPTSEPLMQRTERPRLRRLLAALRHETHTSNLSGTRRVPLVAKLRSLPQQPPLELAELLLELGFDGLLAAHDPGPPATRQRYRDWQHDMQQAQACRQLEHLHRLCSQDLALMSVGGIQTAAHLRARLEAGADLVQVHTALMHQGPWLARGLLARDSERS</sequence>
<comment type="function">
    <text evidence="2">Catalyzes the conversion of dihydroorotate to orotate with quinone as electron acceptor.</text>
</comment>
<keyword evidence="7" id="KW-0560">Oxidoreductase</keyword>
<proteinExistence type="predicted"/>
<dbReference type="GO" id="GO:0005737">
    <property type="term" value="C:cytoplasm"/>
    <property type="evidence" value="ECO:0007669"/>
    <property type="project" value="InterPro"/>
</dbReference>
<dbReference type="InterPro" id="IPR012135">
    <property type="entry name" value="Dihydroorotate_DH_1_2"/>
</dbReference>
<evidence type="ECO:0000256" key="6">
    <source>
        <dbReference type="ARBA" id="ARBA00022975"/>
    </source>
</evidence>
<feature type="domain" description="Dihydroorotate dehydrogenase catalytic" evidence="8">
    <location>
        <begin position="226"/>
        <end position="281"/>
    </location>
</feature>
<evidence type="ECO:0000313" key="9">
    <source>
        <dbReference type="EMBL" id="MCO7543411.1"/>
    </source>
</evidence>
<evidence type="ECO:0000259" key="8">
    <source>
        <dbReference type="Pfam" id="PF01180"/>
    </source>
</evidence>
<evidence type="ECO:0000256" key="5">
    <source>
        <dbReference type="ARBA" id="ARBA00022643"/>
    </source>
</evidence>
<dbReference type="GO" id="GO:0004152">
    <property type="term" value="F:dihydroorotate dehydrogenase activity"/>
    <property type="evidence" value="ECO:0007669"/>
    <property type="project" value="InterPro"/>
</dbReference>
<dbReference type="GO" id="GO:0008483">
    <property type="term" value="F:transaminase activity"/>
    <property type="evidence" value="ECO:0007669"/>
    <property type="project" value="UniProtKB-KW"/>
</dbReference>
<dbReference type="AlphaFoldDB" id="A0AA41WDB2"/>
<gene>
    <name evidence="9" type="ORF">NJF43_01430</name>
</gene>
<dbReference type="RefSeq" id="WP_253162159.1">
    <property type="nucleotide sequence ID" value="NZ_JAMYBS010000001.1"/>
</dbReference>
<accession>A0AA41WDB2</accession>
<keyword evidence="9" id="KW-0808">Transferase</keyword>
<reference evidence="9" key="1">
    <citation type="submission" date="2022-06" db="EMBL/GenBank/DDBJ databases">
        <title>Detection of beta-lactamases in bacteria of animal origin.</title>
        <authorList>
            <person name="Mlynarcik P."/>
            <person name="Zdarska V."/>
            <person name="Chudobova H."/>
            <person name="Prochazkova P."/>
            <person name="Hricova K."/>
            <person name="Mezerova K."/>
            <person name="Bardon J."/>
            <person name="Dolejska M."/>
            <person name="Sukkar I."/>
            <person name="Kolar M."/>
        </authorList>
    </citation>
    <scope>NUCLEOTIDE SEQUENCE</scope>
    <source>
        <strain evidence="9">S 300-3</strain>
    </source>
</reference>
<dbReference type="PIRSF" id="PIRSF000164">
    <property type="entry name" value="DHO_oxidase"/>
    <property type="match status" value="1"/>
</dbReference>